<proteinExistence type="predicted"/>
<dbReference type="Gene3D" id="3.30.70.270">
    <property type="match status" value="1"/>
</dbReference>
<dbReference type="EMBL" id="MKIE01000001">
    <property type="protein sequence ID" value="OHW63294.1"/>
    <property type="molecule type" value="Genomic_DNA"/>
</dbReference>
<organism evidence="3 4">
    <name type="scientific">Andreesenia angusta</name>
    <dbReference type="NCBI Taxonomy" id="39480"/>
    <lineage>
        <taxon>Bacteria</taxon>
        <taxon>Bacillati</taxon>
        <taxon>Bacillota</taxon>
        <taxon>Tissierellia</taxon>
        <taxon>Tissierellales</taxon>
        <taxon>Gottschalkiaceae</taxon>
        <taxon>Andreesenia</taxon>
    </lineage>
</organism>
<name>A0A1S1V9V2_9FIRM</name>
<feature type="transmembrane region" description="Helical" evidence="1">
    <location>
        <begin position="52"/>
        <end position="70"/>
    </location>
</feature>
<evidence type="ECO:0000259" key="2">
    <source>
        <dbReference type="PROSITE" id="PS50887"/>
    </source>
</evidence>
<sequence>MKSKYRRIGLIAVMEFFVVVISFYMGSVYHMIKAEGADSLNGPLASEFVPLLLGILIGLIGLGYMALVLVENRVHLHKKSVLDSQVSVDSLTSAYTKSAGIKDLGNSFELFKSGEGSPAVISIDLDNFKNVNDTYGHDVGDKVLKSVAEKIKSNVRGTDKLYRWGGDEFILVCGGMKRESVMSFCKGLILHISELEEELGAHFSGVTISAGVSYFSEEDRSYEDAIKRADEAMCDSKSKGKNQAIAKI</sequence>
<dbReference type="OrthoDB" id="1771403at2"/>
<evidence type="ECO:0000313" key="3">
    <source>
        <dbReference type="EMBL" id="OHW63294.1"/>
    </source>
</evidence>
<dbReference type="InterPro" id="IPR043128">
    <property type="entry name" value="Rev_trsase/Diguanyl_cyclase"/>
</dbReference>
<dbReference type="Proteomes" id="UP000180254">
    <property type="component" value="Unassembled WGS sequence"/>
</dbReference>
<dbReference type="InterPro" id="IPR000160">
    <property type="entry name" value="GGDEF_dom"/>
</dbReference>
<protein>
    <submittedName>
        <fullName evidence="3">Response regulator PleD</fullName>
    </submittedName>
</protein>
<dbReference type="PANTHER" id="PTHR45138">
    <property type="entry name" value="REGULATORY COMPONENTS OF SENSORY TRANSDUCTION SYSTEM"/>
    <property type="match status" value="1"/>
</dbReference>
<dbReference type="GO" id="GO:0052621">
    <property type="term" value="F:diguanylate cyclase activity"/>
    <property type="evidence" value="ECO:0007669"/>
    <property type="project" value="TreeGrafter"/>
</dbReference>
<evidence type="ECO:0000256" key="1">
    <source>
        <dbReference type="SAM" id="Phobius"/>
    </source>
</evidence>
<dbReference type="STRING" id="39480.EUAN_01580"/>
<feature type="transmembrane region" description="Helical" evidence="1">
    <location>
        <begin position="12"/>
        <end position="32"/>
    </location>
</feature>
<keyword evidence="1" id="KW-0812">Transmembrane</keyword>
<comment type="caution">
    <text evidence="3">The sequence shown here is derived from an EMBL/GenBank/DDBJ whole genome shotgun (WGS) entry which is preliminary data.</text>
</comment>
<accession>A0A1S1V9V2</accession>
<keyword evidence="4" id="KW-1185">Reference proteome</keyword>
<dbReference type="InterPro" id="IPR050469">
    <property type="entry name" value="Diguanylate_Cyclase"/>
</dbReference>
<dbReference type="SUPFAM" id="SSF55073">
    <property type="entry name" value="Nucleotide cyclase"/>
    <property type="match status" value="1"/>
</dbReference>
<feature type="domain" description="GGDEF" evidence="2">
    <location>
        <begin position="116"/>
        <end position="248"/>
    </location>
</feature>
<evidence type="ECO:0000313" key="4">
    <source>
        <dbReference type="Proteomes" id="UP000180254"/>
    </source>
</evidence>
<keyword evidence="1" id="KW-0472">Membrane</keyword>
<dbReference type="RefSeq" id="WP_071060669.1">
    <property type="nucleotide sequence ID" value="NZ_MKIE01000001.1"/>
</dbReference>
<keyword evidence="1" id="KW-1133">Transmembrane helix</keyword>
<dbReference type="InterPro" id="IPR029787">
    <property type="entry name" value="Nucleotide_cyclase"/>
</dbReference>
<gene>
    <name evidence="3" type="primary">pleD_1</name>
    <name evidence="3" type="ORF">EUAN_01580</name>
</gene>
<dbReference type="CDD" id="cd01949">
    <property type="entry name" value="GGDEF"/>
    <property type="match status" value="1"/>
</dbReference>
<dbReference type="NCBIfam" id="TIGR00254">
    <property type="entry name" value="GGDEF"/>
    <property type="match status" value="1"/>
</dbReference>
<dbReference type="PANTHER" id="PTHR45138:SF9">
    <property type="entry name" value="DIGUANYLATE CYCLASE DGCM-RELATED"/>
    <property type="match status" value="1"/>
</dbReference>
<dbReference type="AlphaFoldDB" id="A0A1S1V9V2"/>
<dbReference type="PROSITE" id="PS50887">
    <property type="entry name" value="GGDEF"/>
    <property type="match status" value="1"/>
</dbReference>
<dbReference type="SMART" id="SM00267">
    <property type="entry name" value="GGDEF"/>
    <property type="match status" value="1"/>
</dbReference>
<reference evidence="3 4" key="1">
    <citation type="submission" date="2016-09" db="EMBL/GenBank/DDBJ databases">
        <title>Genome sequence of Eubacterium angustum.</title>
        <authorList>
            <person name="Poehlein A."/>
            <person name="Daniel R."/>
        </authorList>
    </citation>
    <scope>NUCLEOTIDE SEQUENCE [LARGE SCALE GENOMIC DNA]</scope>
    <source>
        <strain evidence="3 4">DSM 1989</strain>
    </source>
</reference>
<dbReference type="Pfam" id="PF00990">
    <property type="entry name" value="GGDEF"/>
    <property type="match status" value="1"/>
</dbReference>